<reference evidence="8" key="1">
    <citation type="submission" date="2015-07" db="EMBL/GenBank/DDBJ databases">
        <title>Complete genome sequence and phylogenetic analysis of Limnochorda pilosa.</title>
        <authorList>
            <person name="Watanabe M."/>
            <person name="Kojima H."/>
            <person name="Fukui M."/>
        </authorList>
    </citation>
    <scope>NUCLEOTIDE SEQUENCE [LARGE SCALE GENOMIC DNA]</scope>
    <source>
        <strain evidence="8">HC45</strain>
    </source>
</reference>
<dbReference type="GO" id="GO:0005840">
    <property type="term" value="C:ribosome"/>
    <property type="evidence" value="ECO:0007669"/>
    <property type="project" value="UniProtKB-KW"/>
</dbReference>
<evidence type="ECO:0000256" key="3">
    <source>
        <dbReference type="ARBA" id="ARBA00023274"/>
    </source>
</evidence>
<keyword evidence="5" id="KW-0694">RNA-binding</keyword>
<name>A0A0K2SPY3_LIMPI</name>
<dbReference type="Proteomes" id="UP000065807">
    <property type="component" value="Chromosome"/>
</dbReference>
<keyword evidence="8" id="KW-1185">Reference proteome</keyword>
<comment type="function">
    <text evidence="5">One of two assembly initiator proteins, it binds directly to the 5'-end of the 23S rRNA, where it nucleates assembly of the 50S subunit.</text>
</comment>
<dbReference type="PANTHER" id="PTHR12903">
    <property type="entry name" value="MITOCHONDRIAL RIBOSOMAL PROTEIN L24"/>
    <property type="match status" value="1"/>
</dbReference>
<proteinExistence type="inferred from homology"/>
<keyword evidence="3 5" id="KW-0687">Ribonucleoprotein</keyword>
<evidence type="ECO:0000256" key="5">
    <source>
        <dbReference type="HAMAP-Rule" id="MF_01326"/>
    </source>
</evidence>
<sequence>MERMAGKAEVRKVHVRKGDLVEVRKGEDRGKRGKVLEVLPRKGRVVVEGVRVVKRHSRPSRTNPQGGVVESPAPLTAANVMLVCPSCNQPTRFGTDRSGEDVVRVCKNCGKTID</sequence>
<dbReference type="InterPro" id="IPR008991">
    <property type="entry name" value="Translation_prot_SH3-like_sf"/>
</dbReference>
<organism evidence="7 8">
    <name type="scientific">Limnochorda pilosa</name>
    <dbReference type="NCBI Taxonomy" id="1555112"/>
    <lineage>
        <taxon>Bacteria</taxon>
        <taxon>Bacillati</taxon>
        <taxon>Bacillota</taxon>
        <taxon>Limnochordia</taxon>
        <taxon>Limnochordales</taxon>
        <taxon>Limnochordaceae</taxon>
        <taxon>Limnochorda</taxon>
    </lineage>
</organism>
<dbReference type="SMART" id="SM00739">
    <property type="entry name" value="KOW"/>
    <property type="match status" value="1"/>
</dbReference>
<dbReference type="InterPro" id="IPR005824">
    <property type="entry name" value="KOW"/>
</dbReference>
<evidence type="ECO:0000313" key="8">
    <source>
        <dbReference type="Proteomes" id="UP000065807"/>
    </source>
</evidence>
<dbReference type="KEGG" id="lpil:LIP_3260"/>
<dbReference type="InterPro" id="IPR041988">
    <property type="entry name" value="Ribosomal_uL24_KOW"/>
</dbReference>
<dbReference type="GO" id="GO:1990904">
    <property type="term" value="C:ribonucleoprotein complex"/>
    <property type="evidence" value="ECO:0007669"/>
    <property type="project" value="UniProtKB-KW"/>
</dbReference>
<dbReference type="InterPro" id="IPR003256">
    <property type="entry name" value="Ribosomal_uL24"/>
</dbReference>
<dbReference type="Pfam" id="PF00467">
    <property type="entry name" value="KOW"/>
    <property type="match status" value="1"/>
</dbReference>
<dbReference type="STRING" id="1555112.LIP_3260"/>
<evidence type="ECO:0000259" key="6">
    <source>
        <dbReference type="SMART" id="SM00739"/>
    </source>
</evidence>
<evidence type="ECO:0000256" key="1">
    <source>
        <dbReference type="ARBA" id="ARBA00010618"/>
    </source>
</evidence>
<dbReference type="EMBL" id="AP014924">
    <property type="protein sequence ID" value="BAS29077.1"/>
    <property type="molecule type" value="Genomic_DNA"/>
</dbReference>
<dbReference type="InterPro" id="IPR057264">
    <property type="entry name" value="Ribosomal_uL24_C"/>
</dbReference>
<dbReference type="HAMAP" id="MF_01326_B">
    <property type="entry name" value="Ribosomal_uL24_B"/>
    <property type="match status" value="1"/>
</dbReference>
<protein>
    <recommendedName>
        <fullName evidence="4 5">Large ribosomal subunit protein uL24</fullName>
    </recommendedName>
</protein>
<dbReference type="AlphaFoldDB" id="A0A0K2SPY3"/>
<evidence type="ECO:0000256" key="2">
    <source>
        <dbReference type="ARBA" id="ARBA00022980"/>
    </source>
</evidence>
<dbReference type="CDD" id="cd06089">
    <property type="entry name" value="KOW_RPL26"/>
    <property type="match status" value="1"/>
</dbReference>
<dbReference type="SUPFAM" id="SSF50104">
    <property type="entry name" value="Translation proteins SH3-like domain"/>
    <property type="match status" value="1"/>
</dbReference>
<comment type="function">
    <text evidence="5">One of the proteins that surrounds the polypeptide exit tunnel on the outside of the subunit.</text>
</comment>
<dbReference type="NCBIfam" id="TIGR01079">
    <property type="entry name" value="rplX_bact"/>
    <property type="match status" value="1"/>
</dbReference>
<dbReference type="GO" id="GO:0019843">
    <property type="term" value="F:rRNA binding"/>
    <property type="evidence" value="ECO:0007669"/>
    <property type="project" value="UniProtKB-UniRule"/>
</dbReference>
<dbReference type="InterPro" id="IPR014722">
    <property type="entry name" value="Rib_uL2_dom2"/>
</dbReference>
<gene>
    <name evidence="5" type="primary">rplX</name>
    <name evidence="7" type="ORF">LIP_3260</name>
</gene>
<dbReference type="GO" id="GO:0003735">
    <property type="term" value="F:structural constituent of ribosome"/>
    <property type="evidence" value="ECO:0007669"/>
    <property type="project" value="InterPro"/>
</dbReference>
<dbReference type="Pfam" id="PF17136">
    <property type="entry name" value="ribosomal_L24"/>
    <property type="match status" value="1"/>
</dbReference>
<keyword evidence="2 5" id="KW-0689">Ribosomal protein</keyword>
<comment type="similarity">
    <text evidence="1 5">Belongs to the universal ribosomal protein uL24 family.</text>
</comment>
<keyword evidence="5" id="KW-0699">rRNA-binding</keyword>
<dbReference type="Gene3D" id="2.30.30.30">
    <property type="match status" value="1"/>
</dbReference>
<feature type="domain" description="KOW" evidence="6">
    <location>
        <begin position="14"/>
        <end position="41"/>
    </location>
</feature>
<comment type="subunit">
    <text evidence="5">Part of the 50S ribosomal subunit.</text>
</comment>
<accession>A0A0K2SPY3</accession>
<dbReference type="GO" id="GO:0006412">
    <property type="term" value="P:translation"/>
    <property type="evidence" value="ECO:0007669"/>
    <property type="project" value="UniProtKB-UniRule"/>
</dbReference>
<evidence type="ECO:0000256" key="4">
    <source>
        <dbReference type="ARBA" id="ARBA00035206"/>
    </source>
</evidence>
<evidence type="ECO:0000313" key="7">
    <source>
        <dbReference type="EMBL" id="BAS29077.1"/>
    </source>
</evidence>
<reference evidence="8" key="2">
    <citation type="journal article" date="2016" name="Int. J. Syst. Evol. Microbiol.">
        <title>Complete genome sequence and cell structure of Limnochorda pilosa, a Gram-negative spore-former within the phylum Firmicutes.</title>
        <authorList>
            <person name="Watanabe M."/>
            <person name="Kojima H."/>
            <person name="Fukui M."/>
        </authorList>
    </citation>
    <scope>NUCLEOTIDE SEQUENCE [LARGE SCALE GENOMIC DNA]</scope>
    <source>
        <strain evidence="8">HC45</strain>
    </source>
</reference>